<dbReference type="Gene3D" id="2.60.40.3440">
    <property type="match status" value="1"/>
</dbReference>
<protein>
    <submittedName>
        <fullName evidence="2">Type I secretion C-terminal target domain-containing protein</fullName>
    </submittedName>
</protein>
<dbReference type="Proteomes" id="UP000280405">
    <property type="component" value="Unassembled WGS sequence"/>
</dbReference>
<organism evidence="2 3">
    <name type="scientific">Acinetobacter rongchengensis</name>
    <dbReference type="NCBI Taxonomy" id="2419601"/>
    <lineage>
        <taxon>Bacteria</taxon>
        <taxon>Pseudomonadati</taxon>
        <taxon>Pseudomonadota</taxon>
        <taxon>Gammaproteobacteria</taxon>
        <taxon>Moraxellales</taxon>
        <taxon>Moraxellaceae</taxon>
        <taxon>Acinetobacter</taxon>
    </lineage>
</organism>
<dbReference type="InterPro" id="IPR010221">
    <property type="entry name" value="VCBS_dom"/>
</dbReference>
<dbReference type="Gene3D" id="2.60.40.10">
    <property type="entry name" value="Immunoglobulins"/>
    <property type="match status" value="2"/>
</dbReference>
<feature type="domain" description="Bacterial Ig" evidence="1">
    <location>
        <begin position="90"/>
        <end position="170"/>
    </location>
</feature>
<dbReference type="RefSeq" id="WP_120384048.1">
    <property type="nucleotide sequence ID" value="NZ_RAXT01000015.1"/>
</dbReference>
<dbReference type="InterPro" id="IPR019960">
    <property type="entry name" value="T1SS_VCA0849"/>
</dbReference>
<accession>A0A3A8ESY8</accession>
<feature type="domain" description="Bacterial Ig" evidence="1">
    <location>
        <begin position="5"/>
        <end position="87"/>
    </location>
</feature>
<dbReference type="Pfam" id="PF17936">
    <property type="entry name" value="Big_6"/>
    <property type="match status" value="2"/>
</dbReference>
<gene>
    <name evidence="2" type="ORF">D7V20_09480</name>
</gene>
<dbReference type="NCBIfam" id="TIGR01965">
    <property type="entry name" value="VCBS_repeat"/>
    <property type="match status" value="2"/>
</dbReference>
<dbReference type="InterPro" id="IPR041498">
    <property type="entry name" value="Big_6"/>
</dbReference>
<reference evidence="2 3" key="1">
    <citation type="submission" date="2018-09" db="EMBL/GenBank/DDBJ databases">
        <title>The draft genome of Acinetobacter spp. strains.</title>
        <authorList>
            <person name="Qin J."/>
            <person name="Feng Y."/>
            <person name="Zong Z."/>
        </authorList>
    </citation>
    <scope>NUCLEOTIDE SEQUENCE [LARGE SCALE GENOMIC DNA]</scope>
    <source>
        <strain evidence="2 3">WCHAc060115</strain>
    </source>
</reference>
<evidence type="ECO:0000259" key="1">
    <source>
        <dbReference type="Pfam" id="PF17936"/>
    </source>
</evidence>
<proteinExistence type="predicted"/>
<evidence type="ECO:0000313" key="2">
    <source>
        <dbReference type="EMBL" id="RKG37967.1"/>
    </source>
</evidence>
<dbReference type="NCBIfam" id="NF045619">
    <property type="entry name" value="adhes_GNV_Cterm"/>
    <property type="match status" value="1"/>
</dbReference>
<dbReference type="InterPro" id="IPR055014">
    <property type="entry name" value="BapA_Bap-like_C"/>
</dbReference>
<keyword evidence="3" id="KW-1185">Reference proteome</keyword>
<dbReference type="OrthoDB" id="8481600at2"/>
<dbReference type="InterPro" id="IPR013783">
    <property type="entry name" value="Ig-like_fold"/>
</dbReference>
<sequence>PDITAPNAPTDLDVIDAGATVIGKAEPNSKITIKDAAGVVIGTGITDGNGNFTVAISPAQKNGEELKVSAQDAANNTSPEAPVFADDITPPALGTPTFSTDGTQIVGTAEANSTITVKDANGNVIGTGTTDANGTFAVTLNKPYGAGEKVNVTATDSAGNISLPQEATAPVLIHANNDVVQADIDLGYTTNTTTYTEKKSFGSFIKFLGMPILGCKAAEINFNVGETQKTSVDIKATNLGLSSFFDAIKVTLYKQNADGSWAKVVSNTDVGLFNKFFLFFPEQGRITTQNLEQGNYKIIAEDLTLFSFVSVNCLNVTYTTETRSDVLEAIKVNVLEGDVLLNDVGASKIVTKITNADGQTVDVTATGTTLVGKYGTMVIEADGSYKYTPNKDIKVVGQVDQFTYTIQDANGNVSTAKVFVQIKADEVKLEWDPNDPSQPAKMLSLKNDVDTVQIDMYKQVSTSNQAVNSGDLKASYNKSSSVLSDTFTVADQSQSTVKVAIKAGYETNIFGGQYKVYQDADDTTFTWQLQRYNDKTSQWENVVGQSGSKYFDKCGNCFYTGKELFSADVNVTQAGKYRVNFTSKTGYCGKSSAQEFDTDVTVTTKTLTDNWSQASSGSTSGNIFTGVGTDTATADSLGIFAKKLAVSIDGGATFTDVTSSSTVQGLYGKLAINANGDYTYTQTSNTPATDNFVYKVTAANGETATATLKVGFESTVHGSAYADSVTSNAIQHVLELGAGADSVKFTAFNDFEGHADIWTDFSKAQGDKIDVSSLLSGQTVTDQNISQYISVVQDGSSSVIRVDLDGSGTQYNAKDLVVLQNQQLNLDDLLQNHSILY</sequence>
<evidence type="ECO:0000313" key="3">
    <source>
        <dbReference type="Proteomes" id="UP000280405"/>
    </source>
</evidence>
<name>A0A3A8ESY8_9GAMM</name>
<feature type="non-terminal residue" evidence="2">
    <location>
        <position position="1"/>
    </location>
</feature>
<dbReference type="NCBIfam" id="TIGR03661">
    <property type="entry name" value="T1SS_VCA0849"/>
    <property type="match status" value="1"/>
</dbReference>
<dbReference type="Pfam" id="PF17963">
    <property type="entry name" value="Big_9"/>
    <property type="match status" value="2"/>
</dbReference>
<dbReference type="AlphaFoldDB" id="A0A3A8ESY8"/>
<dbReference type="EMBL" id="RAXT01000015">
    <property type="protein sequence ID" value="RKG37967.1"/>
    <property type="molecule type" value="Genomic_DNA"/>
</dbReference>
<comment type="caution">
    <text evidence="2">The sequence shown here is derived from an EMBL/GenBank/DDBJ whole genome shotgun (WGS) entry which is preliminary data.</text>
</comment>